<feature type="compositionally biased region" description="Basic and acidic residues" evidence="1">
    <location>
        <begin position="59"/>
        <end position="77"/>
    </location>
</feature>
<gene>
    <name evidence="2" type="ORF">EUGRSUZ_J01425</name>
</gene>
<dbReference type="AlphaFoldDB" id="A0A059AE39"/>
<dbReference type="EMBL" id="KK198762">
    <property type="protein sequence ID" value="KCW51979.1"/>
    <property type="molecule type" value="Genomic_DNA"/>
</dbReference>
<dbReference type="Gramene" id="KCW51979">
    <property type="protein sequence ID" value="KCW51979"/>
    <property type="gene ID" value="EUGRSUZ_J01425"/>
</dbReference>
<dbReference type="InParanoid" id="A0A059AE39"/>
<reference evidence="2" key="1">
    <citation type="submission" date="2013-07" db="EMBL/GenBank/DDBJ databases">
        <title>The genome of Eucalyptus grandis.</title>
        <authorList>
            <person name="Schmutz J."/>
            <person name="Hayes R."/>
            <person name="Myburg A."/>
            <person name="Tuskan G."/>
            <person name="Grattapaglia D."/>
            <person name="Rokhsar D.S."/>
        </authorList>
    </citation>
    <scope>NUCLEOTIDE SEQUENCE</scope>
    <source>
        <tissue evidence="2">Leaf extractions</tissue>
    </source>
</reference>
<feature type="compositionally biased region" description="Polar residues" evidence="1">
    <location>
        <begin position="9"/>
        <end position="19"/>
    </location>
</feature>
<accession>A0A059AE39</accession>
<feature type="region of interest" description="Disordered" evidence="1">
    <location>
        <begin position="1"/>
        <end position="108"/>
    </location>
</feature>
<sequence>MGDTCLGHLSSTRKASSLVNWDLETSDPDGEDDPTSSARADSINLALPRRVSALPHGSDTTKIRNSQPRDVDLERRTQKPNKLRHFPRMVSSKGASTETQIKKEMNQP</sequence>
<feature type="compositionally biased region" description="Acidic residues" evidence="1">
    <location>
        <begin position="24"/>
        <end position="34"/>
    </location>
</feature>
<evidence type="ECO:0000256" key="1">
    <source>
        <dbReference type="SAM" id="MobiDB-lite"/>
    </source>
</evidence>
<protein>
    <submittedName>
        <fullName evidence="2">Uncharacterized protein</fullName>
    </submittedName>
</protein>
<evidence type="ECO:0000313" key="2">
    <source>
        <dbReference type="EMBL" id="KCW51979.1"/>
    </source>
</evidence>
<name>A0A059AE39_EUCGR</name>
<feature type="compositionally biased region" description="Basic residues" evidence="1">
    <location>
        <begin position="78"/>
        <end position="87"/>
    </location>
</feature>
<proteinExistence type="predicted"/>
<organism evidence="2">
    <name type="scientific">Eucalyptus grandis</name>
    <name type="common">Flooded gum</name>
    <dbReference type="NCBI Taxonomy" id="71139"/>
    <lineage>
        <taxon>Eukaryota</taxon>
        <taxon>Viridiplantae</taxon>
        <taxon>Streptophyta</taxon>
        <taxon>Embryophyta</taxon>
        <taxon>Tracheophyta</taxon>
        <taxon>Spermatophyta</taxon>
        <taxon>Magnoliopsida</taxon>
        <taxon>eudicotyledons</taxon>
        <taxon>Gunneridae</taxon>
        <taxon>Pentapetalae</taxon>
        <taxon>rosids</taxon>
        <taxon>malvids</taxon>
        <taxon>Myrtales</taxon>
        <taxon>Myrtaceae</taxon>
        <taxon>Myrtoideae</taxon>
        <taxon>Eucalypteae</taxon>
        <taxon>Eucalyptus</taxon>
    </lineage>
</organism>